<dbReference type="Proteomes" id="UP000595437">
    <property type="component" value="Chromosome 1"/>
</dbReference>
<organism evidence="2 3">
    <name type="scientific">Caligus rogercresseyi</name>
    <name type="common">Sea louse</name>
    <dbReference type="NCBI Taxonomy" id="217165"/>
    <lineage>
        <taxon>Eukaryota</taxon>
        <taxon>Metazoa</taxon>
        <taxon>Ecdysozoa</taxon>
        <taxon>Arthropoda</taxon>
        <taxon>Crustacea</taxon>
        <taxon>Multicrustacea</taxon>
        <taxon>Hexanauplia</taxon>
        <taxon>Copepoda</taxon>
        <taxon>Siphonostomatoida</taxon>
        <taxon>Caligidae</taxon>
        <taxon>Caligus</taxon>
    </lineage>
</organism>
<evidence type="ECO:0000313" key="2">
    <source>
        <dbReference type="EMBL" id="QQP55738.1"/>
    </source>
</evidence>
<feature type="compositionally biased region" description="Polar residues" evidence="1">
    <location>
        <begin position="22"/>
        <end position="40"/>
    </location>
</feature>
<feature type="region of interest" description="Disordered" evidence="1">
    <location>
        <begin position="1"/>
        <end position="68"/>
    </location>
</feature>
<reference evidence="3" key="1">
    <citation type="submission" date="2021-01" db="EMBL/GenBank/DDBJ databases">
        <title>Caligus Genome Assembly.</title>
        <authorList>
            <person name="Gallardo-Escarate C."/>
        </authorList>
    </citation>
    <scope>NUCLEOTIDE SEQUENCE [LARGE SCALE GENOMIC DNA]</scope>
</reference>
<dbReference type="AlphaFoldDB" id="A0A7T8KGY1"/>
<protein>
    <submittedName>
        <fullName evidence="2">Uncharacterized protein</fullName>
    </submittedName>
</protein>
<sequence length="117" mass="12684">MNETRDDSRNHPLADSAGHNGRTANTPGAATTTITLNPSAPSLDHSSEATASNGGRAKASILTGRGERRLGRYSGPVAIESKPPFLEGNGDSLARREFTKRRQRRKSFDQIGKRHFL</sequence>
<accession>A0A7T8KGY1</accession>
<feature type="compositionally biased region" description="Basic and acidic residues" evidence="1">
    <location>
        <begin position="106"/>
        <end position="117"/>
    </location>
</feature>
<keyword evidence="3" id="KW-1185">Reference proteome</keyword>
<proteinExistence type="predicted"/>
<evidence type="ECO:0000256" key="1">
    <source>
        <dbReference type="SAM" id="MobiDB-lite"/>
    </source>
</evidence>
<gene>
    <name evidence="2" type="ORF">FKW44_000177</name>
</gene>
<feature type="compositionally biased region" description="Basic and acidic residues" evidence="1">
    <location>
        <begin position="1"/>
        <end position="12"/>
    </location>
</feature>
<feature type="region of interest" description="Disordered" evidence="1">
    <location>
        <begin position="81"/>
        <end position="117"/>
    </location>
</feature>
<evidence type="ECO:0000313" key="3">
    <source>
        <dbReference type="Proteomes" id="UP000595437"/>
    </source>
</evidence>
<dbReference type="EMBL" id="CP045890">
    <property type="protein sequence ID" value="QQP55738.1"/>
    <property type="molecule type" value="Genomic_DNA"/>
</dbReference>
<name>A0A7T8KGY1_CALRO</name>